<evidence type="ECO:0008006" key="3">
    <source>
        <dbReference type="Google" id="ProtNLM"/>
    </source>
</evidence>
<gene>
    <name evidence="1" type="ORF">FPL14_25060</name>
</gene>
<sequence>MITWKNAESEIDREEGIQFLCRHGTDLGLLYNWSTVMNSLHYSMEDNGFLIGTDGDDRVAAVLAHTVGTLEDGYKDRARIEIHLVHIEERWRGGATLLSMLRMFARKLLESTGEVREVVFFAPSTDANRRRFGKLATLTKTTEPPCGTLDFYTVSMDRLLKFDASL</sequence>
<name>A0A7G5C4D7_9BACL</name>
<dbReference type="Proteomes" id="UP000515679">
    <property type="component" value="Chromosome"/>
</dbReference>
<dbReference type="EMBL" id="CP041969">
    <property type="protein sequence ID" value="QMV44071.1"/>
    <property type="molecule type" value="Genomic_DNA"/>
</dbReference>
<dbReference type="RefSeq" id="WP_182300303.1">
    <property type="nucleotide sequence ID" value="NZ_CP041969.1"/>
</dbReference>
<dbReference type="AlphaFoldDB" id="A0A7G5C4D7"/>
<accession>A0A7G5C4D7</accession>
<evidence type="ECO:0000313" key="2">
    <source>
        <dbReference type="Proteomes" id="UP000515679"/>
    </source>
</evidence>
<protein>
    <recommendedName>
        <fullName evidence="3">N-acetyltransferase domain-containing protein</fullName>
    </recommendedName>
</protein>
<proteinExistence type="predicted"/>
<dbReference type="KEGG" id="cchl:FPL14_25060"/>
<keyword evidence="2" id="KW-1185">Reference proteome</keyword>
<reference evidence="1 2" key="1">
    <citation type="submission" date="2019-07" db="EMBL/GenBank/DDBJ databases">
        <authorList>
            <person name="Kim J.K."/>
            <person name="Cheong H.-M."/>
            <person name="Choi Y."/>
            <person name="Hwang K.J."/>
            <person name="Lee S."/>
            <person name="Choi C."/>
        </authorList>
    </citation>
    <scope>NUCLEOTIDE SEQUENCE [LARGE SCALE GENOMIC DNA]</scope>
    <source>
        <strain evidence="1 2">KS 22</strain>
    </source>
</reference>
<organism evidence="1 2">
    <name type="scientific">Cohnella cholangitidis</name>
    <dbReference type="NCBI Taxonomy" id="2598458"/>
    <lineage>
        <taxon>Bacteria</taxon>
        <taxon>Bacillati</taxon>
        <taxon>Bacillota</taxon>
        <taxon>Bacilli</taxon>
        <taxon>Bacillales</taxon>
        <taxon>Paenibacillaceae</taxon>
        <taxon>Cohnella</taxon>
    </lineage>
</organism>
<evidence type="ECO:0000313" key="1">
    <source>
        <dbReference type="EMBL" id="QMV44071.1"/>
    </source>
</evidence>